<evidence type="ECO:0000313" key="2">
    <source>
        <dbReference type="Proteomes" id="UP000314294"/>
    </source>
</evidence>
<evidence type="ECO:0000313" key="1">
    <source>
        <dbReference type="EMBL" id="TNN52735.1"/>
    </source>
</evidence>
<organism evidence="1 2">
    <name type="scientific">Liparis tanakae</name>
    <name type="common">Tanaka's snailfish</name>
    <dbReference type="NCBI Taxonomy" id="230148"/>
    <lineage>
        <taxon>Eukaryota</taxon>
        <taxon>Metazoa</taxon>
        <taxon>Chordata</taxon>
        <taxon>Craniata</taxon>
        <taxon>Vertebrata</taxon>
        <taxon>Euteleostomi</taxon>
        <taxon>Actinopterygii</taxon>
        <taxon>Neopterygii</taxon>
        <taxon>Teleostei</taxon>
        <taxon>Neoteleostei</taxon>
        <taxon>Acanthomorphata</taxon>
        <taxon>Eupercaria</taxon>
        <taxon>Perciformes</taxon>
        <taxon>Cottioidei</taxon>
        <taxon>Cottales</taxon>
        <taxon>Liparidae</taxon>
        <taxon>Liparis</taxon>
    </lineage>
</organism>
<comment type="caution">
    <text evidence="1">The sequence shown here is derived from an EMBL/GenBank/DDBJ whole genome shotgun (WGS) entry which is preliminary data.</text>
</comment>
<protein>
    <submittedName>
        <fullName evidence="1">Uncharacterized protein</fullName>
    </submittedName>
</protein>
<keyword evidence="2" id="KW-1185">Reference proteome</keyword>
<dbReference type="EMBL" id="SRLO01000537">
    <property type="protein sequence ID" value="TNN52735.1"/>
    <property type="molecule type" value="Genomic_DNA"/>
</dbReference>
<name>A0A4Z2GHU2_9TELE</name>
<dbReference type="Proteomes" id="UP000314294">
    <property type="component" value="Unassembled WGS sequence"/>
</dbReference>
<gene>
    <name evidence="1" type="ORF">EYF80_037039</name>
</gene>
<reference evidence="1 2" key="1">
    <citation type="submission" date="2019-03" db="EMBL/GenBank/DDBJ databases">
        <title>First draft genome of Liparis tanakae, snailfish: a comprehensive survey of snailfish specific genes.</title>
        <authorList>
            <person name="Kim W."/>
            <person name="Song I."/>
            <person name="Jeong J.-H."/>
            <person name="Kim D."/>
            <person name="Kim S."/>
            <person name="Ryu S."/>
            <person name="Song J.Y."/>
            <person name="Lee S.K."/>
        </authorList>
    </citation>
    <scope>NUCLEOTIDE SEQUENCE [LARGE SCALE GENOMIC DNA]</scope>
    <source>
        <tissue evidence="1">Muscle</tissue>
    </source>
</reference>
<dbReference type="AlphaFoldDB" id="A0A4Z2GHU2"/>
<proteinExistence type="predicted"/>
<accession>A0A4Z2GHU2</accession>
<sequence length="62" mass="7082">MCYTAAGVTEPPPRHDSWTFSPSLQLHDLHQSLVLLRQVAVLLLHVPLELNQQLHKRNMAVM</sequence>